<evidence type="ECO:0000256" key="3">
    <source>
        <dbReference type="ARBA" id="ARBA00007901"/>
    </source>
</evidence>
<dbReference type="InterPro" id="IPR024686">
    <property type="entry name" value="Adenylate_cyclase_1_CS"/>
</dbReference>
<evidence type="ECO:0000256" key="10">
    <source>
        <dbReference type="ARBA" id="ARBA00023239"/>
    </source>
</evidence>
<dbReference type="InterPro" id="IPR024685">
    <property type="entry name" value="Adenylate_cyclase_1_N"/>
</dbReference>
<dbReference type="PIRSF" id="PIRSF001444">
    <property type="entry name" value="Adenylate_cycl"/>
    <property type="match status" value="1"/>
</dbReference>
<dbReference type="PANTHER" id="PTHR38760:SF1">
    <property type="entry name" value="ADENYLATE CYCLASE"/>
    <property type="match status" value="1"/>
</dbReference>
<evidence type="ECO:0000313" key="14">
    <source>
        <dbReference type="EMBL" id="CAB5602388.1"/>
    </source>
</evidence>
<comment type="catalytic activity">
    <reaction evidence="1 11">
        <text>ATP = 3',5'-cyclic AMP + diphosphate</text>
        <dbReference type="Rhea" id="RHEA:15389"/>
        <dbReference type="ChEBI" id="CHEBI:30616"/>
        <dbReference type="ChEBI" id="CHEBI:33019"/>
        <dbReference type="ChEBI" id="CHEBI:58165"/>
        <dbReference type="EC" id="4.6.1.1"/>
    </reaction>
</comment>
<evidence type="ECO:0000256" key="6">
    <source>
        <dbReference type="ARBA" id="ARBA00022490"/>
    </source>
</evidence>
<name>A0ABM8MNE0_9ENTR</name>
<dbReference type="PROSITE" id="PS01093">
    <property type="entry name" value="ADENYLATE_CYCLASE_1_2"/>
    <property type="match status" value="1"/>
</dbReference>
<comment type="subcellular location">
    <subcellularLocation>
        <location evidence="2 11">Cytoplasm</location>
    </subcellularLocation>
</comment>
<feature type="domain" description="Adenylate cyclase class-I N-terminal" evidence="13">
    <location>
        <begin position="46"/>
        <end position="241"/>
    </location>
</feature>
<dbReference type="PANTHER" id="PTHR38760">
    <property type="entry name" value="ADENYLATE CYCLASE"/>
    <property type="match status" value="1"/>
</dbReference>
<evidence type="ECO:0000256" key="11">
    <source>
        <dbReference type="RuleBase" id="RU000604"/>
    </source>
</evidence>
<accession>A0ABM8MNE0</accession>
<proteinExistence type="inferred from homology"/>
<evidence type="ECO:0000256" key="4">
    <source>
        <dbReference type="ARBA" id="ARBA00012201"/>
    </source>
</evidence>
<sequence>MQVKKVTVIFDIRFIRIDNEGGERLRRRYRHHDGCNIRRYVLYLYIETLKQRLDAINQLRVDRALAAMGPAFQQVYSLLPTLLHYHHPLMPGYLDGNVPKGICFYTPDETQRHYLNELELYRGMSPQDPPKGELPITGVYSMGSTSSVGQSCSSDLDIWVCHQSWLDSEERQLLQRKCSLLESWAASLGVEVSFFLIDENRFRHNESGSLGGEDCGSTQHILLLDEFYRTAVRLAGKRILWNMVPGDEEEHYDDYVMTLYAQGVLTPNEWLDLGGLSSLSAEEYFGASLWQLYKSIDSPYKAVLKTLLLEAYSWEYPNPRLLAKDIKQRLHDGEIVSFGLDPYCMMLERVTEYLTAIEDPTRLDLVRRCFYLKVCEKLSRERACVGWRREVLSQLVTEWGWDEARLTMLDNRANWKIDQVREAHNELLDAMMQSYRNLIRFARRNNLSVSASPQDIGVLTRKLYAAFEALPGKVTLVNPQISPDLSEPNLTFIHVPPGRANRSGWYLYNRAPNMDSIISHQPLEYNRYLNKLVAWAWFNGLLTSRTHLFIKGNGIVDLPKLQEMVADVSHHFPLRLPAPTPKALYSPCEIRHLAIIVNLEYDPTAAFRNQVVHFDFRKLDVFSFGEEQNCLVGSVDLLYRNSWNEVRTLHFNGEQAMIEALKTILGKMHQDAAPPDSVEVFCYSQHLRGLIRTRVQQLVSECIELRLSSTRQETGRFKALRVSGQTWGLFFERLNVSVQKLENAIEFYGAISHNKLHGLSVQVETNHVKLPSVVDGFASEGIIQFFFEETGDEQGFNIYILDESNRVEVYHHCEGSKEELVRDVSRFYSSSHDRFTYGSSFINFNLPQFYQIVKTDGRAQVIPFRTQPISPVPQTSQDNDTPLLQQYFS</sequence>
<gene>
    <name evidence="14" type="ORF">GHA_04243</name>
</gene>
<evidence type="ECO:0000256" key="1">
    <source>
        <dbReference type="ARBA" id="ARBA00001593"/>
    </source>
</evidence>
<dbReference type="NCBIfam" id="NF006979">
    <property type="entry name" value="PRK09450.1-4"/>
    <property type="match status" value="1"/>
</dbReference>
<dbReference type="NCBIfam" id="NF006978">
    <property type="entry name" value="PRK09450.1-2"/>
    <property type="match status" value="1"/>
</dbReference>
<dbReference type="Pfam" id="PF01295">
    <property type="entry name" value="Adenylate_cycl"/>
    <property type="match status" value="1"/>
</dbReference>
<evidence type="ECO:0000256" key="7">
    <source>
        <dbReference type="ARBA" id="ARBA00022741"/>
    </source>
</evidence>
<evidence type="ECO:0000313" key="15">
    <source>
        <dbReference type="Proteomes" id="UP000835792"/>
    </source>
</evidence>
<dbReference type="EC" id="4.6.1.1" evidence="4 11"/>
<dbReference type="NCBIfam" id="NF006977">
    <property type="entry name" value="PRK09450.1-1"/>
    <property type="match status" value="1"/>
</dbReference>
<keyword evidence="8" id="KW-0067">ATP-binding</keyword>
<keyword evidence="9 11" id="KW-0115">cAMP biosynthesis</keyword>
<evidence type="ECO:0000256" key="2">
    <source>
        <dbReference type="ARBA" id="ARBA00004496"/>
    </source>
</evidence>
<keyword evidence="7" id="KW-0547">Nucleotide-binding</keyword>
<reference evidence="14" key="1">
    <citation type="submission" date="2020-05" db="EMBL/GenBank/DDBJ databases">
        <authorList>
            <person name="Delgado-Blas J."/>
        </authorList>
    </citation>
    <scope>NUCLEOTIDE SEQUENCE</scope>
    <source>
        <strain evidence="14">BB1468</strain>
    </source>
</reference>
<evidence type="ECO:0000256" key="12">
    <source>
        <dbReference type="RuleBase" id="RU004184"/>
    </source>
</evidence>
<keyword evidence="15" id="KW-1185">Reference proteome</keyword>
<keyword evidence="6" id="KW-0963">Cytoplasm</keyword>
<dbReference type="EMBL" id="CAHPRB010000018">
    <property type="protein sequence ID" value="CAB5602388.1"/>
    <property type="molecule type" value="Genomic_DNA"/>
</dbReference>
<evidence type="ECO:0000259" key="13">
    <source>
        <dbReference type="Pfam" id="PF12633"/>
    </source>
</evidence>
<evidence type="ECO:0000256" key="5">
    <source>
        <dbReference type="ARBA" id="ARBA00021420"/>
    </source>
</evidence>
<comment type="caution">
    <text evidence="14">The sequence shown here is derived from an EMBL/GenBank/DDBJ whole genome shotgun (WGS) entry which is preliminary data.</text>
</comment>
<dbReference type="Proteomes" id="UP000835792">
    <property type="component" value="Unassembled WGS sequence"/>
</dbReference>
<keyword evidence="10 11" id="KW-0456">Lyase</keyword>
<evidence type="ECO:0000256" key="9">
    <source>
        <dbReference type="ARBA" id="ARBA00022998"/>
    </source>
</evidence>
<comment type="similarity">
    <text evidence="3 12">Belongs to the adenylyl cyclase class-1 family.</text>
</comment>
<dbReference type="Pfam" id="PF12633">
    <property type="entry name" value="Adenyl_cycl_N"/>
    <property type="match status" value="1"/>
</dbReference>
<dbReference type="PROSITE" id="PS01092">
    <property type="entry name" value="ADENYLATE_CYCLASE_1_1"/>
    <property type="match status" value="1"/>
</dbReference>
<dbReference type="InterPro" id="IPR000274">
    <property type="entry name" value="Adenylate_cyclase_1"/>
</dbReference>
<evidence type="ECO:0000256" key="8">
    <source>
        <dbReference type="ARBA" id="ARBA00022840"/>
    </source>
</evidence>
<protein>
    <recommendedName>
        <fullName evidence="5 11">Adenylate cyclase</fullName>
        <ecNumber evidence="4 11">4.6.1.1</ecNumber>
    </recommendedName>
</protein>
<organism evidence="14 15">
    <name type="scientific">Citrobacter youngae</name>
    <dbReference type="NCBI Taxonomy" id="133448"/>
    <lineage>
        <taxon>Bacteria</taxon>
        <taxon>Pseudomonadati</taxon>
        <taxon>Pseudomonadota</taxon>
        <taxon>Gammaproteobacteria</taxon>
        <taxon>Enterobacterales</taxon>
        <taxon>Enterobacteriaceae</taxon>
        <taxon>Citrobacter</taxon>
        <taxon>Citrobacter freundii complex</taxon>
    </lineage>
</organism>